<keyword evidence="9" id="KW-1185">Reference proteome</keyword>
<keyword evidence="1" id="KW-0805">Transcription regulation</keyword>
<protein>
    <submittedName>
        <fullName evidence="8">DNA-binding response regulator</fullName>
    </submittedName>
</protein>
<dbReference type="PROSITE" id="PS50043">
    <property type="entry name" value="HTH_LUXR_2"/>
    <property type="match status" value="1"/>
</dbReference>
<dbReference type="CDD" id="cd06170">
    <property type="entry name" value="LuxR_C_like"/>
    <property type="match status" value="1"/>
</dbReference>
<dbReference type="InterPro" id="IPR016032">
    <property type="entry name" value="Sig_transdc_resp-reg_C-effctor"/>
</dbReference>
<dbReference type="Gene3D" id="3.40.50.2300">
    <property type="match status" value="1"/>
</dbReference>
<sequence>MVNCLVLEGRREARERMARLMAGAPMVARVEQAATPLELLSKLESSPAALVLLSARLPEEDLWETVREISLRGSAGIIVFGSPEWASSGAAAIFAGADGFFSWEAGAVRAAGHGSMGTPPVPSPRRALDEQPPLSRREIEVLRRMSLGMTNGEIGNEMHLSEDTIKTHAQRMFRKLRVSDRAHAVMQGFRQNLLD</sequence>
<dbReference type="InterPro" id="IPR001789">
    <property type="entry name" value="Sig_transdc_resp-reg_receiver"/>
</dbReference>
<dbReference type="SUPFAM" id="SSF46894">
    <property type="entry name" value="C-terminal effector domain of the bipartite response regulators"/>
    <property type="match status" value="1"/>
</dbReference>
<dbReference type="InterPro" id="IPR000792">
    <property type="entry name" value="Tscrpt_reg_LuxR_C"/>
</dbReference>
<name>A0A229SB14_9PSEU</name>
<dbReference type="Gene3D" id="1.10.10.10">
    <property type="entry name" value="Winged helix-like DNA-binding domain superfamily/Winged helix DNA-binding domain"/>
    <property type="match status" value="1"/>
</dbReference>
<proteinExistence type="predicted"/>
<evidence type="ECO:0000313" key="9">
    <source>
        <dbReference type="Proteomes" id="UP000215223"/>
    </source>
</evidence>
<dbReference type="GO" id="GO:0000160">
    <property type="term" value="P:phosphorelay signal transduction system"/>
    <property type="evidence" value="ECO:0007669"/>
    <property type="project" value="InterPro"/>
</dbReference>
<dbReference type="PANTHER" id="PTHR44688:SF16">
    <property type="entry name" value="DNA-BINDING TRANSCRIPTIONAL ACTIVATOR DEVR_DOSR"/>
    <property type="match status" value="1"/>
</dbReference>
<comment type="caution">
    <text evidence="4">Lacks conserved residue(s) required for the propagation of feature annotation.</text>
</comment>
<dbReference type="PROSITE" id="PS50110">
    <property type="entry name" value="RESPONSE_REGULATORY"/>
    <property type="match status" value="1"/>
</dbReference>
<feature type="domain" description="HTH luxR-type" evidence="6">
    <location>
        <begin position="127"/>
        <end position="192"/>
    </location>
</feature>
<keyword evidence="2 8" id="KW-0238">DNA-binding</keyword>
<dbReference type="PRINTS" id="PR00038">
    <property type="entry name" value="HTHLUXR"/>
</dbReference>
<dbReference type="AlphaFoldDB" id="A0A229SB14"/>
<evidence type="ECO:0000313" key="8">
    <source>
        <dbReference type="EMBL" id="OXM56127.1"/>
    </source>
</evidence>
<dbReference type="InterPro" id="IPR011006">
    <property type="entry name" value="CheY-like_superfamily"/>
</dbReference>
<feature type="domain" description="Response regulatory" evidence="7">
    <location>
        <begin position="3"/>
        <end position="118"/>
    </location>
</feature>
<dbReference type="RefSeq" id="WP_093934459.1">
    <property type="nucleotide sequence ID" value="NZ_NMQT01000051.1"/>
</dbReference>
<dbReference type="PROSITE" id="PS00622">
    <property type="entry name" value="HTH_LUXR_1"/>
    <property type="match status" value="1"/>
</dbReference>
<organism evidence="8 9">
    <name type="scientific">Amycolatopsis thailandensis</name>
    <dbReference type="NCBI Taxonomy" id="589330"/>
    <lineage>
        <taxon>Bacteria</taxon>
        <taxon>Bacillati</taxon>
        <taxon>Actinomycetota</taxon>
        <taxon>Actinomycetes</taxon>
        <taxon>Pseudonocardiales</taxon>
        <taxon>Pseudonocardiaceae</taxon>
        <taxon>Amycolatopsis</taxon>
    </lineage>
</organism>
<dbReference type="Pfam" id="PF00196">
    <property type="entry name" value="GerE"/>
    <property type="match status" value="1"/>
</dbReference>
<dbReference type="EMBL" id="NMQT01000051">
    <property type="protein sequence ID" value="OXM56127.1"/>
    <property type="molecule type" value="Genomic_DNA"/>
</dbReference>
<reference evidence="8 9" key="1">
    <citation type="submission" date="2017-07" db="EMBL/GenBank/DDBJ databases">
        <title>Amycolatopsis thailandensis Genome sequencing and assembly.</title>
        <authorList>
            <person name="Kaur N."/>
            <person name="Mayilraj S."/>
        </authorList>
    </citation>
    <scope>NUCLEOTIDE SEQUENCE [LARGE SCALE GENOMIC DNA]</scope>
    <source>
        <strain evidence="8 9">JCM 16380</strain>
    </source>
</reference>
<dbReference type="OrthoDB" id="9808843at2"/>
<dbReference type="SMART" id="SM00421">
    <property type="entry name" value="HTH_LUXR"/>
    <property type="match status" value="1"/>
</dbReference>
<gene>
    <name evidence="8" type="ORF">CFP71_14970</name>
</gene>
<dbReference type="GO" id="GO:0006355">
    <property type="term" value="P:regulation of DNA-templated transcription"/>
    <property type="evidence" value="ECO:0007669"/>
    <property type="project" value="InterPro"/>
</dbReference>
<dbReference type="Proteomes" id="UP000215223">
    <property type="component" value="Unassembled WGS sequence"/>
</dbReference>
<evidence type="ECO:0000256" key="4">
    <source>
        <dbReference type="PROSITE-ProRule" id="PRU00169"/>
    </source>
</evidence>
<dbReference type="PANTHER" id="PTHR44688">
    <property type="entry name" value="DNA-BINDING TRANSCRIPTIONAL ACTIVATOR DEVR_DOSR"/>
    <property type="match status" value="1"/>
</dbReference>
<dbReference type="GO" id="GO:0003677">
    <property type="term" value="F:DNA binding"/>
    <property type="evidence" value="ECO:0007669"/>
    <property type="project" value="UniProtKB-KW"/>
</dbReference>
<evidence type="ECO:0000259" key="6">
    <source>
        <dbReference type="PROSITE" id="PS50043"/>
    </source>
</evidence>
<feature type="region of interest" description="Disordered" evidence="5">
    <location>
        <begin position="113"/>
        <end position="132"/>
    </location>
</feature>
<dbReference type="InterPro" id="IPR036388">
    <property type="entry name" value="WH-like_DNA-bd_sf"/>
</dbReference>
<evidence type="ECO:0000259" key="7">
    <source>
        <dbReference type="PROSITE" id="PS50110"/>
    </source>
</evidence>
<evidence type="ECO:0000256" key="5">
    <source>
        <dbReference type="SAM" id="MobiDB-lite"/>
    </source>
</evidence>
<evidence type="ECO:0000256" key="2">
    <source>
        <dbReference type="ARBA" id="ARBA00023125"/>
    </source>
</evidence>
<accession>A0A229SB14</accession>
<evidence type="ECO:0000256" key="3">
    <source>
        <dbReference type="ARBA" id="ARBA00023163"/>
    </source>
</evidence>
<dbReference type="SUPFAM" id="SSF52172">
    <property type="entry name" value="CheY-like"/>
    <property type="match status" value="1"/>
</dbReference>
<comment type="caution">
    <text evidence="8">The sequence shown here is derived from an EMBL/GenBank/DDBJ whole genome shotgun (WGS) entry which is preliminary data.</text>
</comment>
<evidence type="ECO:0000256" key="1">
    <source>
        <dbReference type="ARBA" id="ARBA00023015"/>
    </source>
</evidence>
<keyword evidence="3" id="KW-0804">Transcription</keyword>